<dbReference type="SUPFAM" id="SSF57850">
    <property type="entry name" value="RING/U-box"/>
    <property type="match status" value="1"/>
</dbReference>
<dbReference type="GO" id="GO:0008270">
    <property type="term" value="F:zinc ion binding"/>
    <property type="evidence" value="ECO:0007669"/>
    <property type="project" value="UniProtKB-KW"/>
</dbReference>
<keyword evidence="6" id="KW-1185">Reference proteome</keyword>
<feature type="compositionally biased region" description="Basic and acidic residues" evidence="2">
    <location>
        <begin position="526"/>
        <end position="545"/>
    </location>
</feature>
<dbReference type="Proteomes" id="UP000242877">
    <property type="component" value="Unassembled WGS sequence"/>
</dbReference>
<sequence>MLFKFSLLAFAALATSAIAAPTGNSNRGTITVKNNCDFSITVLETTFFNGQVLGESQTANIRYDTDLRTTFIAPGDVRNRLFSEKIPRVDFTYQLKGNSFDYAIKNDYGVAFEGHELILRNPNDKCPQVDWPMGAWAKPLPIGSLIVENSCRFPIFAWHAPPGKNVSIASAIDPFTHVTFQYQAIHNQVFDVLVSPDPLAVAKDAHNRIPGSNTINAGINNGDNEPGLAGPFTVFTYGWVPDVAKSMMTYTLDNCNGDPFVGHEVLLASSTEACQRIDWPAGVPTAAGRGQMWFNCPMTTWMTLTLPPDRRDTAIKSDSGAARHALTPVRARDFIVIIMASYDVEHSTDTTSNPSNSCARRPDLSSFFARLNEITVPEDRSRPHAVPVPGDISAAYRTLAEAFNVMRHANDGQEFPVHDGTETPIDDSESAGLISQMIAMLLHNADEPPKEVGGVSEEFCDTLERIPKTKLKKDQMCPICNEPFLDDPYPLIVRLPCHPTHMFDLECVRPWLRLNGTCPMDRTDFGAKQRQKEQERIERLMKRDEQDDEEDDLDGMYA</sequence>
<dbReference type="Pfam" id="PF04681">
    <property type="entry name" value="Bys1"/>
    <property type="match status" value="2"/>
</dbReference>
<evidence type="ECO:0000313" key="6">
    <source>
        <dbReference type="Proteomes" id="UP000242877"/>
    </source>
</evidence>
<feature type="chain" id="PRO_5007894229" evidence="3">
    <location>
        <begin position="20"/>
        <end position="558"/>
    </location>
</feature>
<dbReference type="InterPro" id="IPR013083">
    <property type="entry name" value="Znf_RING/FYVE/PHD"/>
</dbReference>
<gene>
    <name evidence="5" type="ORF">AAP_04342</name>
</gene>
<keyword evidence="1" id="KW-0479">Metal-binding</keyword>
<keyword evidence="3" id="KW-0732">Signal</keyword>
<evidence type="ECO:0000256" key="3">
    <source>
        <dbReference type="SAM" id="SignalP"/>
    </source>
</evidence>
<proteinExistence type="predicted"/>
<dbReference type="Pfam" id="PF13639">
    <property type="entry name" value="zf-RING_2"/>
    <property type="match status" value="1"/>
</dbReference>
<comment type="caution">
    <text evidence="5">The sequence shown here is derived from an EMBL/GenBank/DDBJ whole genome shotgun (WGS) entry which is preliminary data.</text>
</comment>
<dbReference type="OrthoDB" id="8062037at2759"/>
<dbReference type="InterPro" id="IPR001841">
    <property type="entry name" value="Znf_RING"/>
</dbReference>
<reference evidence="5 6" key="1">
    <citation type="journal article" date="2016" name="Genome Biol. Evol.">
        <title>Divergent and convergent evolution of fungal pathogenicity.</title>
        <authorList>
            <person name="Shang Y."/>
            <person name="Xiao G."/>
            <person name="Zheng P."/>
            <person name="Cen K."/>
            <person name="Zhan S."/>
            <person name="Wang C."/>
        </authorList>
    </citation>
    <scope>NUCLEOTIDE SEQUENCE [LARGE SCALE GENOMIC DNA]</scope>
    <source>
        <strain evidence="5 6">ARSEF 7405</strain>
    </source>
</reference>
<evidence type="ECO:0000313" key="5">
    <source>
        <dbReference type="EMBL" id="KZZ89587.1"/>
    </source>
</evidence>
<protein>
    <submittedName>
        <fullName evidence="5">Zinc finger, RING/FYVE/PHD-type</fullName>
    </submittedName>
</protein>
<organism evidence="5 6">
    <name type="scientific">Ascosphaera apis ARSEF 7405</name>
    <dbReference type="NCBI Taxonomy" id="392613"/>
    <lineage>
        <taxon>Eukaryota</taxon>
        <taxon>Fungi</taxon>
        <taxon>Dikarya</taxon>
        <taxon>Ascomycota</taxon>
        <taxon>Pezizomycotina</taxon>
        <taxon>Eurotiomycetes</taxon>
        <taxon>Eurotiomycetidae</taxon>
        <taxon>Onygenales</taxon>
        <taxon>Ascosphaeraceae</taxon>
        <taxon>Ascosphaera</taxon>
    </lineage>
</organism>
<feature type="domain" description="RING-type" evidence="4">
    <location>
        <begin position="477"/>
        <end position="522"/>
    </location>
</feature>
<evidence type="ECO:0000256" key="2">
    <source>
        <dbReference type="SAM" id="MobiDB-lite"/>
    </source>
</evidence>
<feature type="compositionally biased region" description="Acidic residues" evidence="2">
    <location>
        <begin position="546"/>
        <end position="558"/>
    </location>
</feature>
<evidence type="ECO:0000256" key="1">
    <source>
        <dbReference type="PROSITE-ProRule" id="PRU00175"/>
    </source>
</evidence>
<evidence type="ECO:0000259" key="4">
    <source>
        <dbReference type="PROSITE" id="PS50089"/>
    </source>
</evidence>
<accession>A0A167X3I7</accession>
<name>A0A167X3I7_9EURO</name>
<keyword evidence="1" id="KW-0862">Zinc</keyword>
<keyword evidence="1" id="KW-0863">Zinc-finger</keyword>
<dbReference type="VEuPathDB" id="FungiDB:AAP_04342"/>
<dbReference type="Gene3D" id="3.30.40.10">
    <property type="entry name" value="Zinc/RING finger domain, C3HC4 (zinc finger)"/>
    <property type="match status" value="1"/>
</dbReference>
<dbReference type="InterPro" id="IPR006771">
    <property type="entry name" value="CetA-like"/>
</dbReference>
<dbReference type="AlphaFoldDB" id="A0A167X3I7"/>
<dbReference type="PROSITE" id="PS50089">
    <property type="entry name" value="ZF_RING_2"/>
    <property type="match status" value="1"/>
</dbReference>
<dbReference type="EMBL" id="AZGZ01000020">
    <property type="protein sequence ID" value="KZZ89587.1"/>
    <property type="molecule type" value="Genomic_DNA"/>
</dbReference>
<feature type="region of interest" description="Disordered" evidence="2">
    <location>
        <begin position="526"/>
        <end position="558"/>
    </location>
</feature>
<feature type="signal peptide" evidence="3">
    <location>
        <begin position="1"/>
        <end position="19"/>
    </location>
</feature>